<keyword evidence="2" id="KW-1185">Reference proteome</keyword>
<protein>
    <submittedName>
        <fullName evidence="1">Uncharacterized protein</fullName>
    </submittedName>
</protein>
<evidence type="ECO:0000313" key="2">
    <source>
        <dbReference type="Proteomes" id="UP000239800"/>
    </source>
</evidence>
<comment type="caution">
    <text evidence="1">The sequence shown here is derived from an EMBL/GenBank/DDBJ whole genome shotgun (WGS) entry which is preliminary data.</text>
</comment>
<organism evidence="1 2">
    <name type="scientific">Aureitalea marina</name>
    <dbReference type="NCBI Taxonomy" id="930804"/>
    <lineage>
        <taxon>Bacteria</taxon>
        <taxon>Pseudomonadati</taxon>
        <taxon>Bacteroidota</taxon>
        <taxon>Flavobacteriia</taxon>
        <taxon>Flavobacteriales</taxon>
        <taxon>Flavobacteriaceae</taxon>
        <taxon>Aureitalea</taxon>
    </lineage>
</organism>
<evidence type="ECO:0000313" key="1">
    <source>
        <dbReference type="EMBL" id="PQB05359.1"/>
    </source>
</evidence>
<dbReference type="EMBL" id="MQUB01000001">
    <property type="protein sequence ID" value="PQB05359.1"/>
    <property type="molecule type" value="Genomic_DNA"/>
</dbReference>
<dbReference type="Proteomes" id="UP000239800">
    <property type="component" value="Unassembled WGS sequence"/>
</dbReference>
<proteinExistence type="predicted"/>
<dbReference type="AlphaFoldDB" id="A0A2S7KRW0"/>
<gene>
    <name evidence="1" type="ORF">BST85_11025</name>
</gene>
<sequence length="199" mass="21251">MKNFTLSLIVFLFNFSVIFGQVGIGTTSPSAQLEIDDSGSGLPALELNPQTSPTGTADGQIAVIGTELYLYDDKRGKWLSTQTIPLSFARSGNRASGGLQFGGNMNNQSSGPIMPFDGTIIAVTANSSGGTSDKEFQIRVRNGTTTNSSVSFNLSSNTYIDDKTNTDFSAGDYLVVRLIDNGDGDVSQPTATIWIKWRN</sequence>
<accession>A0A2S7KRW0</accession>
<dbReference type="RefSeq" id="WP_104813297.1">
    <property type="nucleotide sequence ID" value="NZ_MQUB01000001.1"/>
</dbReference>
<name>A0A2S7KRW0_9FLAO</name>
<reference evidence="1 2" key="1">
    <citation type="submission" date="2016-11" db="EMBL/GenBank/DDBJ databases">
        <title>Trade-off between light-utilization and light-protection in marine flavobacteria.</title>
        <authorList>
            <person name="Kumagai Y."/>
        </authorList>
    </citation>
    <scope>NUCLEOTIDE SEQUENCE [LARGE SCALE GENOMIC DNA]</scope>
    <source>
        <strain evidence="1 2">NBRC 107741</strain>
    </source>
</reference>
<dbReference type="OrthoDB" id="1488700at2"/>